<feature type="transmembrane region" description="Helical" evidence="7">
    <location>
        <begin position="366"/>
        <end position="387"/>
    </location>
</feature>
<dbReference type="OrthoDB" id="4812738at2"/>
<dbReference type="PANTHER" id="PTHR30287:SF2">
    <property type="entry name" value="BLL1001 PROTEIN"/>
    <property type="match status" value="1"/>
</dbReference>
<evidence type="ECO:0000256" key="7">
    <source>
        <dbReference type="SAM" id="Phobius"/>
    </source>
</evidence>
<evidence type="ECO:0000256" key="4">
    <source>
        <dbReference type="ARBA" id="ARBA00022989"/>
    </source>
</evidence>
<accession>A0A2M8WUR0</accession>
<evidence type="ECO:0000256" key="1">
    <source>
        <dbReference type="ARBA" id="ARBA00004651"/>
    </source>
</evidence>
<comment type="subcellular location">
    <subcellularLocation>
        <location evidence="1">Cell membrane</location>
        <topology evidence="1">Multi-pass membrane protein</topology>
    </subcellularLocation>
</comment>
<feature type="transmembrane region" description="Helical" evidence="7">
    <location>
        <begin position="889"/>
        <end position="911"/>
    </location>
</feature>
<dbReference type="Proteomes" id="UP000231586">
    <property type="component" value="Unassembled WGS sequence"/>
</dbReference>
<keyword evidence="2" id="KW-1003">Cell membrane</keyword>
<keyword evidence="5 7" id="KW-0472">Membrane</keyword>
<feature type="region of interest" description="Disordered" evidence="6">
    <location>
        <begin position="89"/>
        <end position="109"/>
    </location>
</feature>
<keyword evidence="3 7" id="KW-0812">Transmembrane</keyword>
<comment type="caution">
    <text evidence="9">The sequence shown here is derived from an EMBL/GenBank/DDBJ whole genome shotgun (WGS) entry which is preliminary data.</text>
</comment>
<evidence type="ECO:0000256" key="2">
    <source>
        <dbReference type="ARBA" id="ARBA00022475"/>
    </source>
</evidence>
<proteinExistence type="predicted"/>
<sequence>MTTTTRPRSGRRPSAPSVRRRLRATTADALLVPRRRAGADIGLLALAATLLAATVALALLMPRVLLRSADDAAHGMVAAAGHDADVVVEPGGPVTSDDDPGSADGTDAALGLQDDANAVGDNLTGAVGDLYAPAVSSITSQPATATRTDASGAAHHLSTRLAYVTDGTSTTPPVRWVAGSAPAVVPVHETSGQDVDDDAAVVHEVQVGLSSTAAHHLGIDVGTSLALTLPAHGAATHVVVSGLYTPVDPSAAVWVDHPDLLAATPPAPHATTEGTVGLLLTAGSLEDAERWYMNQSFTESLRFPVAPDTIDAGSTQSLERSFRRVFAQPHVLTQWLVSAPTVRTTLLDVLVAYDARQAAADAQSSVLVLGLAGVGALALVLAARLLVERRRTSLLAERARGASTASVALRAAVESVPLTLGAAGVGALAAWLILPDARGSWTAAAAVAVVAALAPPVTAAALVHRAWSGRRLPANRADRRRLLGRRRARRVTAELTLVVVALAALVSVQRRGLLETRTAHVDPLLAATPLLLAVAATIVLLHVMPPVLRALSRRAQAGRGLVPVVATARAGAASGTAIPLLTLTVAVALLVFCGTTVETVRHGQEHAARSVVGAAVRVDGPATEADVTALRQAPGVTAVAAVALSHARSLGGDSGVTADVEAVDVDAFATILRAHGWNPAPGMTDLDQASDGEIPVLVSPSLAAATSAYQPEVLTRSGEVRLRVVGEVPEGPDVEPIVPGTATTSTTPTVADGLVLVDRTTLDAFDTARAADGTQAADQGEEPAPTTITTVWVDGPGAASAVHAAGLDDRADLHVTTHAGWVDATRTAPLNATLVALLVGTGLALALLAALALALTVVATSGERGRTISALRTLGLDARTARSMTFGELVPLAVATLVAGTLVGIAVPGLLTRSLGLDVATGRPGTVALAVSWLPPALAVVVVGVSLVVAVRVESAARRRDRLGDVLRVGER</sequence>
<feature type="transmembrane region" description="Helical" evidence="7">
    <location>
        <begin position="41"/>
        <end position="61"/>
    </location>
</feature>
<dbReference type="PANTHER" id="PTHR30287">
    <property type="entry name" value="MEMBRANE COMPONENT OF PREDICTED ABC SUPERFAMILY METABOLITE UPTAKE TRANSPORTER"/>
    <property type="match status" value="1"/>
</dbReference>
<reference evidence="9 10" key="1">
    <citation type="submission" date="2017-11" db="EMBL/GenBank/DDBJ databases">
        <title>Genomic Encyclopedia of Archaeal and Bacterial Type Strains, Phase II (KMG-II): From Individual Species to Whole Genera.</title>
        <authorList>
            <person name="Goeker M."/>
        </authorList>
    </citation>
    <scope>NUCLEOTIDE SEQUENCE [LARGE SCALE GENOMIC DNA]</scope>
    <source>
        <strain evidence="9 10">DSM 22413</strain>
    </source>
</reference>
<evidence type="ECO:0000256" key="3">
    <source>
        <dbReference type="ARBA" id="ARBA00022692"/>
    </source>
</evidence>
<evidence type="ECO:0000256" key="6">
    <source>
        <dbReference type="SAM" id="MobiDB-lite"/>
    </source>
</evidence>
<feature type="transmembrane region" description="Helical" evidence="7">
    <location>
        <begin position="560"/>
        <end position="592"/>
    </location>
</feature>
<name>A0A2M8WUR0_9MICO</name>
<evidence type="ECO:0000313" key="9">
    <source>
        <dbReference type="EMBL" id="PJI94677.1"/>
    </source>
</evidence>
<gene>
    <name evidence="9" type="ORF">CLV34_0522</name>
</gene>
<keyword evidence="4 7" id="KW-1133">Transmembrane helix</keyword>
<dbReference type="AlphaFoldDB" id="A0A2M8WUR0"/>
<feature type="transmembrane region" description="Helical" evidence="7">
    <location>
        <begin position="931"/>
        <end position="953"/>
    </location>
</feature>
<feature type="transmembrane region" description="Helical" evidence="7">
    <location>
        <begin position="526"/>
        <end position="548"/>
    </location>
</feature>
<dbReference type="RefSeq" id="WP_100348665.1">
    <property type="nucleotide sequence ID" value="NZ_PGTZ01000006.1"/>
</dbReference>
<dbReference type="EMBL" id="PGTZ01000006">
    <property type="protein sequence ID" value="PJI94677.1"/>
    <property type="molecule type" value="Genomic_DNA"/>
</dbReference>
<dbReference type="Pfam" id="PF02687">
    <property type="entry name" value="FtsX"/>
    <property type="match status" value="1"/>
</dbReference>
<protein>
    <submittedName>
        <fullName evidence="9">Putative ABC transport system permease protein</fullName>
    </submittedName>
</protein>
<keyword evidence="10" id="KW-1185">Reference proteome</keyword>
<evidence type="ECO:0000256" key="5">
    <source>
        <dbReference type="ARBA" id="ARBA00023136"/>
    </source>
</evidence>
<evidence type="ECO:0000313" key="10">
    <source>
        <dbReference type="Proteomes" id="UP000231586"/>
    </source>
</evidence>
<feature type="transmembrane region" description="Helical" evidence="7">
    <location>
        <begin position="407"/>
        <end position="434"/>
    </location>
</feature>
<evidence type="ECO:0000259" key="8">
    <source>
        <dbReference type="Pfam" id="PF02687"/>
    </source>
</evidence>
<feature type="transmembrane region" description="Helical" evidence="7">
    <location>
        <begin position="488"/>
        <end position="506"/>
    </location>
</feature>
<dbReference type="GO" id="GO:0005886">
    <property type="term" value="C:plasma membrane"/>
    <property type="evidence" value="ECO:0007669"/>
    <property type="project" value="UniProtKB-SubCell"/>
</dbReference>
<feature type="domain" description="ABC3 transporter permease C-terminal" evidence="8">
    <location>
        <begin position="843"/>
        <end position="948"/>
    </location>
</feature>
<organism evidence="9 10">
    <name type="scientific">Luteimicrobium subarcticum</name>
    <dbReference type="NCBI Taxonomy" id="620910"/>
    <lineage>
        <taxon>Bacteria</taxon>
        <taxon>Bacillati</taxon>
        <taxon>Actinomycetota</taxon>
        <taxon>Actinomycetes</taxon>
        <taxon>Micrococcales</taxon>
        <taxon>Luteimicrobium</taxon>
    </lineage>
</organism>
<dbReference type="InterPro" id="IPR038766">
    <property type="entry name" value="Membrane_comp_ABC_pdt"/>
</dbReference>
<feature type="transmembrane region" description="Helical" evidence="7">
    <location>
        <begin position="440"/>
        <end position="467"/>
    </location>
</feature>
<dbReference type="InterPro" id="IPR003838">
    <property type="entry name" value="ABC3_permease_C"/>
</dbReference>
<feature type="transmembrane region" description="Helical" evidence="7">
    <location>
        <begin position="834"/>
        <end position="859"/>
    </location>
</feature>